<gene>
    <name evidence="8" type="ORF">BG015_003022</name>
</gene>
<dbReference type="GO" id="GO:0005525">
    <property type="term" value="F:GTP binding"/>
    <property type="evidence" value="ECO:0007669"/>
    <property type="project" value="UniProtKB-KW"/>
</dbReference>
<keyword evidence="4" id="KW-0378">Hydrolase</keyword>
<dbReference type="GO" id="GO:0003924">
    <property type="term" value="F:GTPase activity"/>
    <property type="evidence" value="ECO:0007669"/>
    <property type="project" value="InterPro"/>
</dbReference>
<name>A0A9P5V5J0_9FUNG</name>
<dbReference type="InterPro" id="IPR006073">
    <property type="entry name" value="GTP-bd"/>
</dbReference>
<evidence type="ECO:0000259" key="7">
    <source>
        <dbReference type="PROSITE" id="PS51721"/>
    </source>
</evidence>
<evidence type="ECO:0000313" key="8">
    <source>
        <dbReference type="EMBL" id="KAF9136777.1"/>
    </source>
</evidence>
<dbReference type="PANTHER" id="PTHR45709">
    <property type="entry name" value="LARGE SUBUNIT GTPASE 1 HOMOLOG-RELATED"/>
    <property type="match status" value="1"/>
</dbReference>
<dbReference type="GO" id="GO:0005829">
    <property type="term" value="C:cytosol"/>
    <property type="evidence" value="ECO:0007669"/>
    <property type="project" value="TreeGrafter"/>
</dbReference>
<feature type="region of interest" description="Disordered" evidence="6">
    <location>
        <begin position="267"/>
        <end position="369"/>
    </location>
</feature>
<dbReference type="Gene3D" id="3.40.50.300">
    <property type="entry name" value="P-loop containing nucleotide triphosphate hydrolases"/>
    <property type="match status" value="1"/>
</dbReference>
<reference evidence="8" key="1">
    <citation type="journal article" date="2020" name="Fungal Divers.">
        <title>Resolving the Mortierellaceae phylogeny through synthesis of multi-gene phylogenetics and phylogenomics.</title>
        <authorList>
            <person name="Vandepol N."/>
            <person name="Liber J."/>
            <person name="Desiro A."/>
            <person name="Na H."/>
            <person name="Kennedy M."/>
            <person name="Barry K."/>
            <person name="Grigoriev I.V."/>
            <person name="Miller A.N."/>
            <person name="O'Donnell K."/>
            <person name="Stajich J.E."/>
            <person name="Bonito G."/>
        </authorList>
    </citation>
    <scope>NUCLEOTIDE SEQUENCE</scope>
    <source>
        <strain evidence="8">NRRL 6426</strain>
    </source>
</reference>
<evidence type="ECO:0000256" key="5">
    <source>
        <dbReference type="ARBA" id="ARBA00023134"/>
    </source>
</evidence>
<dbReference type="Proteomes" id="UP000748756">
    <property type="component" value="Unassembled WGS sequence"/>
</dbReference>
<protein>
    <recommendedName>
        <fullName evidence="7">CP-type G domain-containing protein</fullName>
    </recommendedName>
</protein>
<feature type="compositionally biased region" description="Basic and acidic residues" evidence="6">
    <location>
        <begin position="359"/>
        <end position="369"/>
    </location>
</feature>
<proteinExistence type="predicted"/>
<evidence type="ECO:0000256" key="2">
    <source>
        <dbReference type="ARBA" id="ARBA00022490"/>
    </source>
</evidence>
<evidence type="ECO:0000256" key="1">
    <source>
        <dbReference type="ARBA" id="ARBA00004496"/>
    </source>
</evidence>
<keyword evidence="2" id="KW-0963">Cytoplasm</keyword>
<dbReference type="AlphaFoldDB" id="A0A9P5V5J0"/>
<dbReference type="InterPro" id="IPR027417">
    <property type="entry name" value="P-loop_NTPase"/>
</dbReference>
<organism evidence="8 9">
    <name type="scientific">Linnemannia schmuckeri</name>
    <dbReference type="NCBI Taxonomy" id="64567"/>
    <lineage>
        <taxon>Eukaryota</taxon>
        <taxon>Fungi</taxon>
        <taxon>Fungi incertae sedis</taxon>
        <taxon>Mucoromycota</taxon>
        <taxon>Mortierellomycotina</taxon>
        <taxon>Mortierellomycetes</taxon>
        <taxon>Mortierellales</taxon>
        <taxon>Mortierellaceae</taxon>
        <taxon>Linnemannia</taxon>
    </lineage>
</organism>
<comment type="caution">
    <text evidence="8">The sequence shown here is derived from an EMBL/GenBank/DDBJ whole genome shotgun (WGS) entry which is preliminary data.</text>
</comment>
<evidence type="ECO:0000256" key="3">
    <source>
        <dbReference type="ARBA" id="ARBA00022741"/>
    </source>
</evidence>
<dbReference type="EMBL" id="JAAAUQ010001630">
    <property type="protein sequence ID" value="KAF9136777.1"/>
    <property type="molecule type" value="Genomic_DNA"/>
</dbReference>
<feature type="domain" description="CP-type G" evidence="7">
    <location>
        <begin position="163"/>
        <end position="457"/>
    </location>
</feature>
<dbReference type="GO" id="GO:0000054">
    <property type="term" value="P:ribosomal subunit export from nucleus"/>
    <property type="evidence" value="ECO:0007669"/>
    <property type="project" value="TreeGrafter"/>
</dbReference>
<dbReference type="SUPFAM" id="SSF52540">
    <property type="entry name" value="P-loop containing nucleoside triphosphate hydrolases"/>
    <property type="match status" value="1"/>
</dbReference>
<keyword evidence="3" id="KW-0547">Nucleotide-binding</keyword>
<dbReference type="OrthoDB" id="61815at2759"/>
<sequence>MAIPKSKKNVGLGQAIIKARFKGRSRPRDGDERLHSADVEDGASWTRLQSVTQEGDLESFLSTAALAGTEFTAEKLNIKVVSNHYENPFMLSADKEKETLAKHTEFKSELTVPRRPHWDETTTGPELQRMERNSFLDWRRNLATLAERENLLLTPFERNIEVWRQLWRVIERSHLIVQIVDARNPLFFRSTDLETYVTEVDPRKRNLLLINKADYLTVKQRKRWADYFDREGIRYTFFSAALAKERQEKEQAERERLEALAQELAEMRANDSDYTEGEGEEEEEEKETKEDVKETKTEAATTPATVEAKETVEASSSSNQEPKEVQDAQDSEEESEEESESEDDEDEDKPNKTHSHWKAIKETEKDDERTRIRDTKDLYELLVQAAPIINDPRDPLNGITSIGLVGYPNVGKSSTINALLGEHAVSVSATPGKTKHFQTIHLTPKMILCDCPGLVFPSFATTQGDMVCNGVLPIDQLREFTGSVGLIGKRIPKEVLEAIYGIKIAVLSEEEGGSGVPTAEEFLIAYAVARGFTKAGQGNPDESRAARYILKDYVNGKLLYCAPPPGSESSEFNAEHNQLDRFKKRKAAPTRRLPASASTYINMNSVTPLTHTGSGTGKTAAIDTSFFQPTRKTTYLPRVTGKTAIDISEGMQRVQMYPHQQRTDNQGGYVSRKQRLQGVRDGLLDQGVENVAGALGNKKHKKGKKNIKQRSGAGLY</sequence>
<feature type="compositionally biased region" description="Acidic residues" evidence="6">
    <location>
        <begin position="273"/>
        <end position="285"/>
    </location>
</feature>
<comment type="subcellular location">
    <subcellularLocation>
        <location evidence="1">Cytoplasm</location>
    </subcellularLocation>
</comment>
<dbReference type="PANTHER" id="PTHR45709:SF2">
    <property type="entry name" value="LARGE SUBUNIT GTPASE 1 HOMOLOG"/>
    <property type="match status" value="1"/>
</dbReference>
<evidence type="ECO:0000313" key="9">
    <source>
        <dbReference type="Proteomes" id="UP000748756"/>
    </source>
</evidence>
<feature type="compositionally biased region" description="Basic and acidic residues" evidence="6">
    <location>
        <begin position="286"/>
        <end position="297"/>
    </location>
</feature>
<feature type="compositionally biased region" description="Basic residues" evidence="6">
    <location>
        <begin position="697"/>
        <end position="708"/>
    </location>
</feature>
<accession>A0A9P5V5J0</accession>
<dbReference type="Pfam" id="PF01926">
    <property type="entry name" value="MMR_HSR1"/>
    <property type="match status" value="1"/>
</dbReference>
<dbReference type="PROSITE" id="PS51721">
    <property type="entry name" value="G_CP"/>
    <property type="match status" value="1"/>
</dbReference>
<keyword evidence="5" id="KW-0342">GTP-binding</keyword>
<evidence type="ECO:0000256" key="4">
    <source>
        <dbReference type="ARBA" id="ARBA00022801"/>
    </source>
</evidence>
<dbReference type="CDD" id="cd01857">
    <property type="entry name" value="HSR1_MMR1"/>
    <property type="match status" value="1"/>
</dbReference>
<dbReference type="InterPro" id="IPR030378">
    <property type="entry name" value="G_CP_dom"/>
</dbReference>
<dbReference type="InterPro" id="IPR043358">
    <property type="entry name" value="GNL1-like"/>
</dbReference>
<evidence type="ECO:0000256" key="6">
    <source>
        <dbReference type="SAM" id="MobiDB-lite"/>
    </source>
</evidence>
<feature type="compositionally biased region" description="Acidic residues" evidence="6">
    <location>
        <begin position="327"/>
        <end position="348"/>
    </location>
</feature>
<keyword evidence="9" id="KW-1185">Reference proteome</keyword>
<feature type="region of interest" description="Disordered" evidence="6">
    <location>
        <begin position="697"/>
        <end position="716"/>
    </location>
</feature>